<dbReference type="Gene3D" id="3.40.50.300">
    <property type="entry name" value="P-loop containing nucleotide triphosphate hydrolases"/>
    <property type="match status" value="1"/>
</dbReference>
<dbReference type="Pfam" id="PF13175">
    <property type="entry name" value="AAA_15"/>
    <property type="match status" value="1"/>
</dbReference>
<dbReference type="SUPFAM" id="SSF52540">
    <property type="entry name" value="P-loop containing nucleoside triphosphate hydrolases"/>
    <property type="match status" value="1"/>
</dbReference>
<dbReference type="EMBL" id="JACOOO010000013">
    <property type="protein sequence ID" value="MBC5628673.1"/>
    <property type="molecule type" value="Genomic_DNA"/>
</dbReference>
<dbReference type="InterPro" id="IPR027417">
    <property type="entry name" value="P-loop_NTPase"/>
</dbReference>
<evidence type="ECO:0000259" key="1">
    <source>
        <dbReference type="SMART" id="SM00382"/>
    </source>
</evidence>
<dbReference type="PANTHER" id="PTHR43581">
    <property type="entry name" value="ATP/GTP PHOSPHATASE"/>
    <property type="match status" value="1"/>
</dbReference>
<evidence type="ECO:0000313" key="2">
    <source>
        <dbReference type="EMBL" id="MBC5628673.1"/>
    </source>
</evidence>
<proteinExistence type="predicted"/>
<organism evidence="2 3">
    <name type="scientific">Clostridium hominis</name>
    <dbReference type="NCBI Taxonomy" id="2763036"/>
    <lineage>
        <taxon>Bacteria</taxon>
        <taxon>Bacillati</taxon>
        <taxon>Bacillota</taxon>
        <taxon>Clostridia</taxon>
        <taxon>Eubacteriales</taxon>
        <taxon>Clostridiaceae</taxon>
        <taxon>Clostridium</taxon>
    </lineage>
</organism>
<gene>
    <name evidence="2" type="ORF">H8S20_07200</name>
</gene>
<dbReference type="Proteomes" id="UP000596929">
    <property type="component" value="Unassembled WGS sequence"/>
</dbReference>
<evidence type="ECO:0000313" key="3">
    <source>
        <dbReference type="Proteomes" id="UP000596929"/>
    </source>
</evidence>
<feature type="domain" description="AAA+ ATPase" evidence="1">
    <location>
        <begin position="28"/>
        <end position="350"/>
    </location>
</feature>
<dbReference type="SMART" id="SM00382">
    <property type="entry name" value="AAA"/>
    <property type="match status" value="1"/>
</dbReference>
<dbReference type="InterPro" id="IPR051396">
    <property type="entry name" value="Bact_Antivir_Def_Nuclease"/>
</dbReference>
<name>A0ABR7DD83_9CLOT</name>
<comment type="caution">
    <text evidence="2">The sequence shown here is derived from an EMBL/GenBank/DDBJ whole genome shotgun (WGS) entry which is preliminary data.</text>
</comment>
<protein>
    <submittedName>
        <fullName evidence="2">AAA family ATPase</fullName>
    </submittedName>
</protein>
<dbReference type="InterPro" id="IPR003593">
    <property type="entry name" value="AAA+_ATPase"/>
</dbReference>
<dbReference type="PANTHER" id="PTHR43581:SF2">
    <property type="entry name" value="EXCINUCLEASE ATPASE SUBUNIT"/>
    <property type="match status" value="1"/>
</dbReference>
<reference evidence="2 3" key="1">
    <citation type="submission" date="2020-08" db="EMBL/GenBank/DDBJ databases">
        <title>Genome public.</title>
        <authorList>
            <person name="Liu C."/>
            <person name="Sun Q."/>
        </authorList>
    </citation>
    <scope>NUCLEOTIDE SEQUENCE [LARGE SCALE GENOMIC DNA]</scope>
    <source>
        <strain evidence="2 3">NSJ-6</strain>
    </source>
</reference>
<sequence length="608" mass="70667">MRIKKVEIKNNIVLGDMSISFTDENMKVKDIIILAGENGCGKTTLLEIIYNFISGECVNTEDTRDEINKITVEFSDDEIEKLKRSNSLKYYFNNLVGKEVNFIMDYNFKYGQGFKINYKNKNNEIIEFDGNILNDVDMKDIMKVVYSTAEINFNSALIGAVTSKELDIDIRSLKQSSELGTEISQLLVDIKALDDADLSDWVNENPREVPPEEIKEIRLKRFKRAFGYIFDGKRFKGIRNINGSKEVIFEENGIETSINKLSSGEKQIVFRGGFLLKDSNKADGAIVLIDEPELSLHPRWQMKILEFFRRIFENIDGKQRSQLFVSTHSPFILHNDSRRNDKVIVMKKNEQGDVVQVDNPRFYSCNKEELIKEAFEIDTFIESINTVRDKHLIITEGKTDWKHMKKAYKKLLESKEIESVDIKFLEYKDSLGDSRLHQLIENISMLDNNKKIICIFDRDVSKTVNGFENTYKYHKNKVYSMLIPIPKHREETPEICVEHLYFDKDIKRERNGRRLYIGNEFSQKFGFHKGDNSIVCQKKDRCGENSYKIIDSDSFVAKIGNEDLNIAMSKNDFANNIIDEVDEFKEIDFSGFKPLFEKINEIIMLDDI</sequence>
<dbReference type="InterPro" id="IPR041685">
    <property type="entry name" value="AAA_GajA/Old/RecF-like"/>
</dbReference>
<keyword evidence="3" id="KW-1185">Reference proteome</keyword>
<accession>A0ABR7DD83</accession>
<dbReference type="RefSeq" id="WP_186859662.1">
    <property type="nucleotide sequence ID" value="NZ_JACOOO010000013.1"/>
</dbReference>